<comment type="caution">
    <text evidence="1">The sequence shown here is derived from an EMBL/GenBank/DDBJ whole genome shotgun (WGS) entry which is preliminary data.</text>
</comment>
<reference evidence="1 2" key="1">
    <citation type="journal article" date="2017" name="ISME J.">
        <title>Energy and carbon metabolisms in a deep terrestrial subsurface fluid microbial community.</title>
        <authorList>
            <person name="Momper L."/>
            <person name="Jungbluth S.P."/>
            <person name="Lee M.D."/>
            <person name="Amend J.P."/>
        </authorList>
    </citation>
    <scope>NUCLEOTIDE SEQUENCE [LARGE SCALE GENOMIC DNA]</scope>
    <source>
        <strain evidence="1">SURF_29</strain>
    </source>
</reference>
<dbReference type="AlphaFoldDB" id="A0A419DE99"/>
<dbReference type="EMBL" id="QZJW01000019">
    <property type="protein sequence ID" value="RJO61402.1"/>
    <property type="molecule type" value="Genomic_DNA"/>
</dbReference>
<dbReference type="Gene3D" id="3.40.30.10">
    <property type="entry name" value="Glutaredoxin"/>
    <property type="match status" value="1"/>
</dbReference>
<name>A0A419DE99_9BACT</name>
<sequence>MFIRGDAPEMRDARDLAERVKGALDVEVEELDVEEREGKDVAEVYDIYATPSFLVTTDDGVVIHQWIGKIPAEFELKGAVNL</sequence>
<proteinExistence type="predicted"/>
<gene>
    <name evidence="1" type="ORF">C4544_02695</name>
</gene>
<organism evidence="1 2">
    <name type="scientific">candidate division WS5 bacterium</name>
    <dbReference type="NCBI Taxonomy" id="2093353"/>
    <lineage>
        <taxon>Bacteria</taxon>
        <taxon>candidate division WS5</taxon>
    </lineage>
</organism>
<accession>A0A419DE99</accession>
<evidence type="ECO:0008006" key="3">
    <source>
        <dbReference type="Google" id="ProtNLM"/>
    </source>
</evidence>
<dbReference type="InterPro" id="IPR036249">
    <property type="entry name" value="Thioredoxin-like_sf"/>
</dbReference>
<evidence type="ECO:0000313" key="2">
    <source>
        <dbReference type="Proteomes" id="UP000285655"/>
    </source>
</evidence>
<evidence type="ECO:0000313" key="1">
    <source>
        <dbReference type="EMBL" id="RJO61402.1"/>
    </source>
</evidence>
<dbReference type="SUPFAM" id="SSF52833">
    <property type="entry name" value="Thioredoxin-like"/>
    <property type="match status" value="1"/>
</dbReference>
<dbReference type="Proteomes" id="UP000285655">
    <property type="component" value="Unassembled WGS sequence"/>
</dbReference>
<protein>
    <recommendedName>
        <fullName evidence="3">Thioredoxin-like fold domain-containing protein</fullName>
    </recommendedName>
</protein>